<reference evidence="1 2" key="1">
    <citation type="submission" date="2017-12" db="EMBL/GenBank/DDBJ databases">
        <title>Detection of the carbapenemase gene blaVIM-5 in members of the Pseudomonas putida group isolated from polluted Nigerian wetlands.</title>
        <authorList>
            <person name="Adelowo O."/>
            <person name="Vollmers J."/>
            <person name="Maeusezahl I."/>
            <person name="Kaster A.-K."/>
            <person name="Mueller J.A."/>
        </authorList>
    </citation>
    <scope>NUCLEOTIDE SEQUENCE [LARGE SCALE GENOMIC DNA]</scope>
    <source>
        <strain evidence="1 2">MR69</strain>
    </source>
</reference>
<dbReference type="EMBL" id="PJCJ01000024">
    <property type="protein sequence ID" value="PLV09489.1"/>
    <property type="molecule type" value="Genomic_DNA"/>
</dbReference>
<keyword evidence="2" id="KW-1185">Reference proteome</keyword>
<evidence type="ECO:0000313" key="1">
    <source>
        <dbReference type="EMBL" id="PLV09489.1"/>
    </source>
</evidence>
<accession>A0ABX4TY90</accession>
<evidence type="ECO:0000313" key="2">
    <source>
        <dbReference type="Proteomes" id="UP000234744"/>
    </source>
</evidence>
<organism evidence="1 2">
    <name type="scientific">Pseudomonas plecoglossicida</name>
    <dbReference type="NCBI Taxonomy" id="70775"/>
    <lineage>
        <taxon>Bacteria</taxon>
        <taxon>Pseudomonadati</taxon>
        <taxon>Pseudomonadota</taxon>
        <taxon>Gammaproteobacteria</taxon>
        <taxon>Pseudomonadales</taxon>
        <taxon>Pseudomonadaceae</taxon>
        <taxon>Pseudomonas</taxon>
    </lineage>
</organism>
<sequence>MISKRLQLAEQALHSIGGLYEVKCQARHMPPCRCPEWNRRTGGKRLILREARREDRWVWG</sequence>
<gene>
    <name evidence="1" type="ORF">CXG47_24415</name>
</gene>
<dbReference type="Proteomes" id="UP000234744">
    <property type="component" value="Unassembled WGS sequence"/>
</dbReference>
<comment type="caution">
    <text evidence="1">The sequence shown here is derived from an EMBL/GenBank/DDBJ whole genome shotgun (WGS) entry which is preliminary data.</text>
</comment>
<proteinExistence type="predicted"/>
<name>A0ABX4TY90_PSEDL</name>
<protein>
    <submittedName>
        <fullName evidence="1">Uncharacterized protein</fullName>
    </submittedName>
</protein>